<evidence type="ECO:0000313" key="4">
    <source>
        <dbReference type="Proteomes" id="UP000243904"/>
    </source>
</evidence>
<evidence type="ECO:0008006" key="5">
    <source>
        <dbReference type="Google" id="ProtNLM"/>
    </source>
</evidence>
<feature type="chain" id="PRO_5010471661" description="Secreted protein" evidence="1">
    <location>
        <begin position="25"/>
        <end position="134"/>
    </location>
</feature>
<reference evidence="3" key="2">
    <citation type="submission" date="2016-10" db="EMBL/GenBank/DDBJ databases">
        <authorList>
            <person name="de Groot N.N."/>
        </authorList>
    </citation>
    <scope>NUCLEOTIDE SEQUENCE [LARGE SCALE GENOMIC DNA]</scope>
    <source>
        <strain evidence="3">GAS369</strain>
    </source>
</reference>
<proteinExistence type="predicted"/>
<dbReference type="AlphaFoldDB" id="A0A1H2BTP6"/>
<accession>A0A1H2BTP6</accession>
<evidence type="ECO:0000313" key="2">
    <source>
        <dbReference type="EMBL" id="SDR79585.1"/>
    </source>
</evidence>
<evidence type="ECO:0000256" key="1">
    <source>
        <dbReference type="SAM" id="SignalP"/>
    </source>
</evidence>
<name>A0A1H2BTP6_9BRAD</name>
<sequence>MSRIFARFSAAIALSLLLTASASATPTCLPDKQPFELTGDTVHWTMTIAPGADCIQGLRWSYMQIYNVSVMTPPKNGKIVMVGPGFRYFANPGFKGSDTFALSVLGKNKRNPGNSTVQIEVKPGSSGVQLLSSN</sequence>
<dbReference type="RefSeq" id="WP_100382950.1">
    <property type="nucleotide sequence ID" value="NZ_LT629750.1"/>
</dbReference>
<protein>
    <recommendedName>
        <fullName evidence="5">Secreted protein</fullName>
    </recommendedName>
</protein>
<dbReference type="EMBL" id="LT629750">
    <property type="protein sequence ID" value="SDT61720.1"/>
    <property type="molecule type" value="Genomic_DNA"/>
</dbReference>
<gene>
    <name evidence="2" type="ORF">SAMN05444158_0018</name>
    <name evidence="3" type="ORF">SAMN05444158_7545</name>
</gene>
<organism evidence="3 4">
    <name type="scientific">Bradyrhizobium canariense</name>
    <dbReference type="NCBI Taxonomy" id="255045"/>
    <lineage>
        <taxon>Bacteria</taxon>
        <taxon>Pseudomonadati</taxon>
        <taxon>Pseudomonadota</taxon>
        <taxon>Alphaproteobacteria</taxon>
        <taxon>Hyphomicrobiales</taxon>
        <taxon>Nitrobacteraceae</taxon>
        <taxon>Bradyrhizobium</taxon>
    </lineage>
</organism>
<keyword evidence="4" id="KW-1185">Reference proteome</keyword>
<dbReference type="EMBL" id="LT629750">
    <property type="protein sequence ID" value="SDR79585.1"/>
    <property type="molecule type" value="Genomic_DNA"/>
</dbReference>
<evidence type="ECO:0000313" key="3">
    <source>
        <dbReference type="EMBL" id="SDT61720.1"/>
    </source>
</evidence>
<dbReference type="Proteomes" id="UP000243904">
    <property type="component" value="Chromosome I"/>
</dbReference>
<reference evidence="4" key="1">
    <citation type="submission" date="2016-10" db="EMBL/GenBank/DDBJ databases">
        <authorList>
            <person name="Varghese N."/>
            <person name="Submissions S."/>
        </authorList>
    </citation>
    <scope>NUCLEOTIDE SEQUENCE [LARGE SCALE GENOMIC DNA]</scope>
    <source>
        <strain evidence="4">GAS369</strain>
    </source>
</reference>
<keyword evidence="1" id="KW-0732">Signal</keyword>
<feature type="signal peptide" evidence="1">
    <location>
        <begin position="1"/>
        <end position="24"/>
    </location>
</feature>